<keyword evidence="6 8" id="KW-0687">Ribonucleoprotein</keyword>
<evidence type="ECO:0000256" key="4">
    <source>
        <dbReference type="ARBA" id="ARBA00022884"/>
    </source>
</evidence>
<dbReference type="InterPro" id="IPR036510">
    <property type="entry name" value="Ribosomal_bS20_sf"/>
</dbReference>
<dbReference type="Pfam" id="PF01649">
    <property type="entry name" value="Ribosomal_S20p"/>
    <property type="match status" value="1"/>
</dbReference>
<evidence type="ECO:0000313" key="10">
    <source>
        <dbReference type="Proteomes" id="UP000319342"/>
    </source>
</evidence>
<dbReference type="SUPFAM" id="SSF46992">
    <property type="entry name" value="Ribosomal protein S20"/>
    <property type="match status" value="1"/>
</dbReference>
<sequence length="85" mass="9508">MPNSKQALKRLRQADKRRLENKVVRTSMRTAMKRVLRAATQEEGTALLPLATKRIDKAAKTNIIHANAAARYKSRLAKRVNALGA</sequence>
<keyword evidence="4 8" id="KW-0694">RNA-binding</keyword>
<evidence type="ECO:0000256" key="6">
    <source>
        <dbReference type="ARBA" id="ARBA00023274"/>
    </source>
</evidence>
<gene>
    <name evidence="8 9" type="primary">rpsT</name>
    <name evidence="9" type="ORF">Pla163_33760</name>
</gene>
<evidence type="ECO:0000256" key="7">
    <source>
        <dbReference type="ARBA" id="ARBA00035136"/>
    </source>
</evidence>
<dbReference type="FunFam" id="1.20.58.110:FF:000001">
    <property type="entry name" value="30S ribosomal protein S20"/>
    <property type="match status" value="1"/>
</dbReference>
<keyword evidence="5 8" id="KW-0689">Ribosomal protein</keyword>
<accession>A0A518D439</accession>
<comment type="function">
    <text evidence="1 8">Binds directly to 16S ribosomal RNA.</text>
</comment>
<dbReference type="PANTHER" id="PTHR33398:SF1">
    <property type="entry name" value="SMALL RIBOSOMAL SUBUNIT PROTEIN BS20C"/>
    <property type="match status" value="1"/>
</dbReference>
<evidence type="ECO:0000256" key="3">
    <source>
        <dbReference type="ARBA" id="ARBA00022730"/>
    </source>
</evidence>
<evidence type="ECO:0000256" key="8">
    <source>
        <dbReference type="HAMAP-Rule" id="MF_00500"/>
    </source>
</evidence>
<evidence type="ECO:0000256" key="5">
    <source>
        <dbReference type="ARBA" id="ARBA00022980"/>
    </source>
</evidence>
<evidence type="ECO:0000256" key="2">
    <source>
        <dbReference type="ARBA" id="ARBA00007634"/>
    </source>
</evidence>
<keyword evidence="10" id="KW-1185">Reference proteome</keyword>
<dbReference type="HAMAP" id="MF_00500">
    <property type="entry name" value="Ribosomal_bS20"/>
    <property type="match status" value="1"/>
</dbReference>
<protein>
    <recommendedName>
        <fullName evidence="7 8">Small ribosomal subunit protein bS20</fullName>
    </recommendedName>
</protein>
<dbReference type="GO" id="GO:0005829">
    <property type="term" value="C:cytosol"/>
    <property type="evidence" value="ECO:0007669"/>
    <property type="project" value="TreeGrafter"/>
</dbReference>
<dbReference type="NCBIfam" id="TIGR00029">
    <property type="entry name" value="S20"/>
    <property type="match status" value="1"/>
</dbReference>
<dbReference type="GO" id="GO:0006412">
    <property type="term" value="P:translation"/>
    <property type="evidence" value="ECO:0007669"/>
    <property type="project" value="UniProtKB-UniRule"/>
</dbReference>
<organism evidence="9 10">
    <name type="scientific">Rohdeia mirabilis</name>
    <dbReference type="NCBI Taxonomy" id="2528008"/>
    <lineage>
        <taxon>Bacteria</taxon>
        <taxon>Pseudomonadati</taxon>
        <taxon>Planctomycetota</taxon>
        <taxon>Planctomycetia</taxon>
        <taxon>Planctomycetia incertae sedis</taxon>
        <taxon>Rohdeia</taxon>
    </lineage>
</organism>
<reference evidence="9 10" key="1">
    <citation type="submission" date="2019-02" db="EMBL/GenBank/DDBJ databases">
        <title>Deep-cultivation of Planctomycetes and their phenomic and genomic characterization uncovers novel biology.</title>
        <authorList>
            <person name="Wiegand S."/>
            <person name="Jogler M."/>
            <person name="Boedeker C."/>
            <person name="Pinto D."/>
            <person name="Vollmers J."/>
            <person name="Rivas-Marin E."/>
            <person name="Kohn T."/>
            <person name="Peeters S.H."/>
            <person name="Heuer A."/>
            <person name="Rast P."/>
            <person name="Oberbeckmann S."/>
            <person name="Bunk B."/>
            <person name="Jeske O."/>
            <person name="Meyerdierks A."/>
            <person name="Storesund J.E."/>
            <person name="Kallscheuer N."/>
            <person name="Luecker S."/>
            <person name="Lage O.M."/>
            <person name="Pohl T."/>
            <person name="Merkel B.J."/>
            <person name="Hornburger P."/>
            <person name="Mueller R.-W."/>
            <person name="Bruemmer F."/>
            <person name="Labrenz M."/>
            <person name="Spormann A.M."/>
            <person name="Op den Camp H."/>
            <person name="Overmann J."/>
            <person name="Amann R."/>
            <person name="Jetten M.S.M."/>
            <person name="Mascher T."/>
            <person name="Medema M.H."/>
            <person name="Devos D.P."/>
            <person name="Kaster A.-K."/>
            <person name="Ovreas L."/>
            <person name="Rohde M."/>
            <person name="Galperin M.Y."/>
            <person name="Jogler C."/>
        </authorList>
    </citation>
    <scope>NUCLEOTIDE SEQUENCE [LARGE SCALE GENOMIC DNA]</scope>
    <source>
        <strain evidence="9 10">Pla163</strain>
    </source>
</reference>
<dbReference type="PANTHER" id="PTHR33398">
    <property type="entry name" value="30S RIBOSOMAL PROTEIN S20"/>
    <property type="match status" value="1"/>
</dbReference>
<proteinExistence type="inferred from homology"/>
<dbReference type="InterPro" id="IPR002583">
    <property type="entry name" value="Ribosomal_bS20"/>
</dbReference>
<dbReference type="RefSeq" id="WP_145191066.1">
    <property type="nucleotide sequence ID" value="NZ_CP036290.1"/>
</dbReference>
<name>A0A518D439_9BACT</name>
<dbReference type="AlphaFoldDB" id="A0A518D439"/>
<keyword evidence="3 8" id="KW-0699">rRNA-binding</keyword>
<evidence type="ECO:0000313" key="9">
    <source>
        <dbReference type="EMBL" id="QDU86226.1"/>
    </source>
</evidence>
<evidence type="ECO:0000256" key="1">
    <source>
        <dbReference type="ARBA" id="ARBA00003134"/>
    </source>
</evidence>
<dbReference type="OrthoDB" id="289707at2"/>
<comment type="similarity">
    <text evidence="2 8">Belongs to the bacterial ribosomal protein bS20 family.</text>
</comment>
<dbReference type="EMBL" id="CP036290">
    <property type="protein sequence ID" value="QDU86226.1"/>
    <property type="molecule type" value="Genomic_DNA"/>
</dbReference>
<dbReference type="GO" id="GO:0015935">
    <property type="term" value="C:small ribosomal subunit"/>
    <property type="evidence" value="ECO:0007669"/>
    <property type="project" value="TreeGrafter"/>
</dbReference>
<dbReference type="GO" id="GO:0003735">
    <property type="term" value="F:structural constituent of ribosome"/>
    <property type="evidence" value="ECO:0007669"/>
    <property type="project" value="InterPro"/>
</dbReference>
<dbReference type="Proteomes" id="UP000319342">
    <property type="component" value="Chromosome"/>
</dbReference>
<dbReference type="Gene3D" id="1.20.58.110">
    <property type="entry name" value="Ribosomal protein S20"/>
    <property type="match status" value="1"/>
</dbReference>
<dbReference type="GO" id="GO:0070181">
    <property type="term" value="F:small ribosomal subunit rRNA binding"/>
    <property type="evidence" value="ECO:0007669"/>
    <property type="project" value="TreeGrafter"/>
</dbReference>